<evidence type="ECO:0000256" key="1">
    <source>
        <dbReference type="ARBA" id="ARBA00023128"/>
    </source>
</evidence>
<dbReference type="GO" id="GO:0006121">
    <property type="term" value="P:mitochondrial electron transport, succinate to ubiquinone"/>
    <property type="evidence" value="ECO:0007669"/>
    <property type="project" value="TreeGrafter"/>
</dbReference>
<sequence length="149" mass="16729">MRRAWRAGGAWALTQHRAAPLIPLAAPSVCVMPALSAALVPQGPGRPRTWAAEAGAELEKRKKRLLWRAKSRGWLELDVLMGTFAAKHIPDFDEEKLDLLEEVLDLENPDLFKWFTGQVEVPDEIKGNEVMSMMLDFVKSDHKDGLNDK</sequence>
<dbReference type="SUPFAM" id="SSF109910">
    <property type="entry name" value="YgfY-like"/>
    <property type="match status" value="1"/>
</dbReference>
<reference evidence="4" key="1">
    <citation type="submission" date="2021-01" db="EMBL/GenBank/DDBJ databases">
        <authorList>
            <person name="Corre E."/>
            <person name="Pelletier E."/>
            <person name="Niang G."/>
            <person name="Scheremetjew M."/>
            <person name="Finn R."/>
            <person name="Kale V."/>
            <person name="Holt S."/>
            <person name="Cochrane G."/>
            <person name="Meng A."/>
            <person name="Brown T."/>
            <person name="Cohen L."/>
        </authorList>
    </citation>
    <scope>NUCLEOTIDE SEQUENCE</scope>
    <source>
        <strain evidence="4">CCMP2222</strain>
    </source>
</reference>
<dbReference type="Gene3D" id="1.10.150.250">
    <property type="entry name" value="Flavinator of succinate dehydrogenase"/>
    <property type="match status" value="1"/>
</dbReference>
<dbReference type="FunFam" id="1.10.150.250:FF:000004">
    <property type="entry name" value="Succinate dehydrogenase assembly factor 2, mitochondrial"/>
    <property type="match status" value="1"/>
</dbReference>
<feature type="chain" id="PRO_5031007539" description="Succinate dehydrogenase assembly factor 2, mitochondrial" evidence="3">
    <location>
        <begin position="21"/>
        <end position="149"/>
    </location>
</feature>
<evidence type="ECO:0000256" key="2">
    <source>
        <dbReference type="ARBA" id="ARBA00023186"/>
    </source>
</evidence>
<keyword evidence="1" id="KW-0496">Mitochondrion</keyword>
<proteinExistence type="predicted"/>
<protein>
    <recommendedName>
        <fullName evidence="5">Succinate dehydrogenase assembly factor 2, mitochondrial</fullName>
    </recommendedName>
</protein>
<dbReference type="Pfam" id="PF03937">
    <property type="entry name" value="Sdh5"/>
    <property type="match status" value="1"/>
</dbReference>
<feature type="signal peptide" evidence="3">
    <location>
        <begin position="1"/>
        <end position="20"/>
    </location>
</feature>
<dbReference type="InterPro" id="IPR036714">
    <property type="entry name" value="SDH_sf"/>
</dbReference>
<keyword evidence="3" id="KW-0732">Signal</keyword>
<gene>
    <name evidence="4" type="ORF">AAND1436_LOCUS3464</name>
</gene>
<dbReference type="PANTHER" id="PTHR12469:SF2">
    <property type="entry name" value="SUCCINATE DEHYDROGENASE ASSEMBLY FACTOR 2, MITOCHONDRIAL"/>
    <property type="match status" value="1"/>
</dbReference>
<dbReference type="PANTHER" id="PTHR12469">
    <property type="entry name" value="PROTEIN EMI5 HOMOLOG, MITOCHONDRIAL"/>
    <property type="match status" value="1"/>
</dbReference>
<organism evidence="4">
    <name type="scientific">Alexandrium andersonii</name>
    <dbReference type="NCBI Taxonomy" id="327968"/>
    <lineage>
        <taxon>Eukaryota</taxon>
        <taxon>Sar</taxon>
        <taxon>Alveolata</taxon>
        <taxon>Dinophyceae</taxon>
        <taxon>Gonyaulacales</taxon>
        <taxon>Pyrocystaceae</taxon>
        <taxon>Alexandrium</taxon>
    </lineage>
</organism>
<evidence type="ECO:0008006" key="5">
    <source>
        <dbReference type="Google" id="ProtNLM"/>
    </source>
</evidence>
<dbReference type="GO" id="GO:0034553">
    <property type="term" value="P:mitochondrial respiratory chain complex II assembly"/>
    <property type="evidence" value="ECO:0007669"/>
    <property type="project" value="TreeGrafter"/>
</dbReference>
<dbReference type="InterPro" id="IPR005631">
    <property type="entry name" value="SDH"/>
</dbReference>
<dbReference type="EMBL" id="HBGQ01006907">
    <property type="protein sequence ID" value="CAD9367648.1"/>
    <property type="molecule type" value="Transcribed_RNA"/>
</dbReference>
<keyword evidence="2" id="KW-0143">Chaperone</keyword>
<dbReference type="GO" id="GO:0005739">
    <property type="term" value="C:mitochondrion"/>
    <property type="evidence" value="ECO:0007669"/>
    <property type="project" value="TreeGrafter"/>
</dbReference>
<dbReference type="GO" id="GO:0006099">
    <property type="term" value="P:tricarboxylic acid cycle"/>
    <property type="evidence" value="ECO:0007669"/>
    <property type="project" value="TreeGrafter"/>
</dbReference>
<evidence type="ECO:0000313" key="4">
    <source>
        <dbReference type="EMBL" id="CAD9367648.1"/>
    </source>
</evidence>
<name>A0A7S2AGR3_9DINO</name>
<dbReference type="AlphaFoldDB" id="A0A7S2AGR3"/>
<accession>A0A7S2AGR3</accession>
<evidence type="ECO:0000256" key="3">
    <source>
        <dbReference type="SAM" id="SignalP"/>
    </source>
</evidence>